<evidence type="ECO:0000313" key="2">
    <source>
        <dbReference type="Proteomes" id="UP001367508"/>
    </source>
</evidence>
<dbReference type="EMBL" id="JAYMYQ010000002">
    <property type="protein sequence ID" value="KAK7350588.1"/>
    <property type="molecule type" value="Genomic_DNA"/>
</dbReference>
<dbReference type="Pfam" id="PF04134">
    <property type="entry name" value="DCC1-like"/>
    <property type="match status" value="1"/>
</dbReference>
<dbReference type="PANTHER" id="PTHR34290">
    <property type="entry name" value="SI:CH73-390P7.2"/>
    <property type="match status" value="1"/>
</dbReference>
<proteinExistence type="predicted"/>
<dbReference type="InterPro" id="IPR036249">
    <property type="entry name" value="Thioredoxin-like_sf"/>
</dbReference>
<sequence length="243" mass="27611">MALRLAAGASASASRLLRPKSLPFFPFPHHNRTLKFHILRSHHPRPNACLPLLIRKPACTYLILCRLLALVEGSQWKVRAISETAAEPAISKKEIEEESPKDWKIKMLYDGDCPLCMREVNMLRERNKSYGTIKFVDISSDDYSPEENQDLDYETVMGRIHAILSDGTVVTDVEAFRRLYEQVGLGWVYAITTYEPIAKIADSIYGVWAKYRLQITGRPPIGEILEARKKKGEVCKDSNACKM</sequence>
<name>A0AAN9MFU3_CANGL</name>
<dbReference type="InterPro" id="IPR044691">
    <property type="entry name" value="DCC1_Trx"/>
</dbReference>
<evidence type="ECO:0008006" key="3">
    <source>
        <dbReference type="Google" id="ProtNLM"/>
    </source>
</evidence>
<dbReference type="PANTHER" id="PTHR34290:SF2">
    <property type="entry name" value="OS04G0668800 PROTEIN"/>
    <property type="match status" value="1"/>
</dbReference>
<accession>A0AAN9MFU3</accession>
<dbReference type="InterPro" id="IPR007263">
    <property type="entry name" value="DCC1-like"/>
</dbReference>
<gene>
    <name evidence="1" type="ORF">VNO77_09382</name>
</gene>
<protein>
    <recommendedName>
        <fullName evidence="3">Thiol-disulfide oxidoreductase DCC</fullName>
    </recommendedName>
</protein>
<dbReference type="Proteomes" id="UP001367508">
    <property type="component" value="Unassembled WGS sequence"/>
</dbReference>
<dbReference type="SUPFAM" id="SSF52833">
    <property type="entry name" value="Thioredoxin-like"/>
    <property type="match status" value="1"/>
</dbReference>
<reference evidence="1 2" key="1">
    <citation type="submission" date="2024-01" db="EMBL/GenBank/DDBJ databases">
        <title>The genomes of 5 underutilized Papilionoideae crops provide insights into root nodulation and disease resistanc.</title>
        <authorList>
            <person name="Jiang F."/>
        </authorList>
    </citation>
    <scope>NUCLEOTIDE SEQUENCE [LARGE SCALE GENOMIC DNA]</scope>
    <source>
        <strain evidence="1">LVBAO_FW01</strain>
        <tissue evidence="1">Leaves</tissue>
    </source>
</reference>
<comment type="caution">
    <text evidence="1">The sequence shown here is derived from an EMBL/GenBank/DDBJ whole genome shotgun (WGS) entry which is preliminary data.</text>
</comment>
<organism evidence="1 2">
    <name type="scientific">Canavalia gladiata</name>
    <name type="common">Sword bean</name>
    <name type="synonym">Dolichos gladiatus</name>
    <dbReference type="NCBI Taxonomy" id="3824"/>
    <lineage>
        <taxon>Eukaryota</taxon>
        <taxon>Viridiplantae</taxon>
        <taxon>Streptophyta</taxon>
        <taxon>Embryophyta</taxon>
        <taxon>Tracheophyta</taxon>
        <taxon>Spermatophyta</taxon>
        <taxon>Magnoliopsida</taxon>
        <taxon>eudicotyledons</taxon>
        <taxon>Gunneridae</taxon>
        <taxon>Pentapetalae</taxon>
        <taxon>rosids</taxon>
        <taxon>fabids</taxon>
        <taxon>Fabales</taxon>
        <taxon>Fabaceae</taxon>
        <taxon>Papilionoideae</taxon>
        <taxon>50 kb inversion clade</taxon>
        <taxon>NPAAA clade</taxon>
        <taxon>indigoferoid/millettioid clade</taxon>
        <taxon>Phaseoleae</taxon>
        <taxon>Canavalia</taxon>
    </lineage>
</organism>
<dbReference type="GO" id="GO:0015035">
    <property type="term" value="F:protein-disulfide reductase activity"/>
    <property type="evidence" value="ECO:0007669"/>
    <property type="project" value="InterPro"/>
</dbReference>
<evidence type="ECO:0000313" key="1">
    <source>
        <dbReference type="EMBL" id="KAK7350588.1"/>
    </source>
</evidence>
<dbReference type="AlphaFoldDB" id="A0AAN9MFU3"/>
<keyword evidence="2" id="KW-1185">Reference proteome</keyword>